<feature type="compositionally biased region" description="Polar residues" evidence="5">
    <location>
        <begin position="1"/>
        <end position="10"/>
    </location>
</feature>
<evidence type="ECO:0000256" key="4">
    <source>
        <dbReference type="PROSITE-ProRule" id="PRU00489"/>
    </source>
</evidence>
<dbReference type="InterPro" id="IPR007757">
    <property type="entry name" value="MT-A70-like"/>
</dbReference>
<comment type="similarity">
    <text evidence="4">Belongs to the MT-A70-like family.</text>
</comment>
<accession>A0ABW4HYD2</accession>
<feature type="region of interest" description="Disordered" evidence="5">
    <location>
        <begin position="1"/>
        <end position="44"/>
    </location>
</feature>
<evidence type="ECO:0000256" key="5">
    <source>
        <dbReference type="SAM" id="MobiDB-lite"/>
    </source>
</evidence>
<keyword evidence="7" id="KW-1185">Reference proteome</keyword>
<dbReference type="PANTHER" id="PTHR12829">
    <property type="entry name" value="N6-ADENOSINE-METHYLTRANSFERASE"/>
    <property type="match status" value="1"/>
</dbReference>
<dbReference type="EMBL" id="JBHUDY010000001">
    <property type="protein sequence ID" value="MFD1610287.1"/>
    <property type="molecule type" value="Genomic_DNA"/>
</dbReference>
<evidence type="ECO:0000256" key="3">
    <source>
        <dbReference type="ARBA" id="ARBA00022691"/>
    </source>
</evidence>
<proteinExistence type="inferred from homology"/>
<feature type="compositionally biased region" description="Basic and acidic residues" evidence="5">
    <location>
        <begin position="21"/>
        <end position="33"/>
    </location>
</feature>
<protein>
    <submittedName>
        <fullName evidence="6">MT-A70 family methyltransferase</fullName>
    </submittedName>
</protein>
<gene>
    <name evidence="6" type="ORF">ACFSCW_00570</name>
</gene>
<name>A0ABW4HYD2_9SPHN</name>
<evidence type="ECO:0000313" key="6">
    <source>
        <dbReference type="EMBL" id="MFD1610287.1"/>
    </source>
</evidence>
<keyword evidence="2" id="KW-0808">Transferase</keyword>
<dbReference type="Pfam" id="PF05063">
    <property type="entry name" value="MT-A70"/>
    <property type="match status" value="1"/>
</dbReference>
<sequence>MYRSNRSAGDQSILDLPFCDPRVDGPVREESKASRSKARLGDEQQVSRWEGLPCGPYDVVLADPPWSYYGQQDKWTAAAKFYPTAPDEQIAALPMHDLLSKNGILFLWATSPRLDVAMECIKSWKLYFRGMAFVWVKARKDGKPIGAQGIRPSIIKPTAEYVIAASKVAKGRPLKLYNEGVPNVILAPKREHSQKPPEVQAHIESMYPGARRLEMFARATRPGWEAWGNETDRFDAPGYTIAAE</sequence>
<evidence type="ECO:0000256" key="2">
    <source>
        <dbReference type="ARBA" id="ARBA00022679"/>
    </source>
</evidence>
<dbReference type="PROSITE" id="PS51143">
    <property type="entry name" value="MT_A70"/>
    <property type="match status" value="1"/>
</dbReference>
<reference evidence="7" key="1">
    <citation type="journal article" date="2019" name="Int. J. Syst. Evol. Microbiol.">
        <title>The Global Catalogue of Microorganisms (GCM) 10K type strain sequencing project: providing services to taxonomists for standard genome sequencing and annotation.</title>
        <authorList>
            <consortium name="The Broad Institute Genomics Platform"/>
            <consortium name="The Broad Institute Genome Sequencing Center for Infectious Disease"/>
            <person name="Wu L."/>
            <person name="Ma J."/>
        </authorList>
    </citation>
    <scope>NUCLEOTIDE SEQUENCE [LARGE SCALE GENOMIC DNA]</scope>
    <source>
        <strain evidence="7">CGMCC 1.16275</strain>
    </source>
</reference>
<dbReference type="GO" id="GO:0008168">
    <property type="term" value="F:methyltransferase activity"/>
    <property type="evidence" value="ECO:0007669"/>
    <property type="project" value="UniProtKB-KW"/>
</dbReference>
<dbReference type="SUPFAM" id="SSF53335">
    <property type="entry name" value="S-adenosyl-L-methionine-dependent methyltransferases"/>
    <property type="match status" value="1"/>
</dbReference>
<comment type="caution">
    <text evidence="6">The sequence shown here is derived from an EMBL/GenBank/DDBJ whole genome shotgun (WGS) entry which is preliminary data.</text>
</comment>
<dbReference type="InterPro" id="IPR029063">
    <property type="entry name" value="SAM-dependent_MTases_sf"/>
</dbReference>
<organism evidence="6 7">
    <name type="scientific">Sphingomonas tabacisoli</name>
    <dbReference type="NCBI Taxonomy" id="2249466"/>
    <lineage>
        <taxon>Bacteria</taxon>
        <taxon>Pseudomonadati</taxon>
        <taxon>Pseudomonadota</taxon>
        <taxon>Alphaproteobacteria</taxon>
        <taxon>Sphingomonadales</taxon>
        <taxon>Sphingomonadaceae</taxon>
        <taxon>Sphingomonas</taxon>
    </lineage>
</organism>
<evidence type="ECO:0000313" key="7">
    <source>
        <dbReference type="Proteomes" id="UP001597115"/>
    </source>
</evidence>
<dbReference type="PROSITE" id="PS00092">
    <property type="entry name" value="N6_MTASE"/>
    <property type="match status" value="1"/>
</dbReference>
<keyword evidence="3" id="KW-0949">S-adenosyl-L-methionine</keyword>
<dbReference type="RefSeq" id="WP_380885821.1">
    <property type="nucleotide sequence ID" value="NZ_JBHUDY010000001.1"/>
</dbReference>
<keyword evidence="1 6" id="KW-0489">Methyltransferase</keyword>
<dbReference type="InterPro" id="IPR002052">
    <property type="entry name" value="DNA_methylase_N6_adenine_CS"/>
</dbReference>
<dbReference type="GO" id="GO:0032259">
    <property type="term" value="P:methylation"/>
    <property type="evidence" value="ECO:0007669"/>
    <property type="project" value="UniProtKB-KW"/>
</dbReference>
<evidence type="ECO:0000256" key="1">
    <source>
        <dbReference type="ARBA" id="ARBA00022603"/>
    </source>
</evidence>
<dbReference type="PANTHER" id="PTHR12829:SF7">
    <property type="entry name" value="N6-ADENOSINE-METHYLTRANSFERASE CATALYTIC SUBUNIT"/>
    <property type="match status" value="1"/>
</dbReference>
<dbReference type="Proteomes" id="UP001597115">
    <property type="component" value="Unassembled WGS sequence"/>
</dbReference>